<name>A0A510JL77_9FUSO</name>
<dbReference type="Proteomes" id="UP000322617">
    <property type="component" value="Chromosome"/>
</dbReference>
<proteinExistence type="predicted"/>
<dbReference type="STRING" id="1122172.GCA_000373045_01326"/>
<dbReference type="EMBL" id="AP019827">
    <property type="protein sequence ID" value="BBM40080.1"/>
    <property type="molecule type" value="Genomic_DNA"/>
</dbReference>
<dbReference type="RefSeq" id="WP_018450957.1">
    <property type="nucleotide sequence ID" value="NZ_AP019827.1"/>
</dbReference>
<protein>
    <recommendedName>
        <fullName evidence="4">Virus attachment protein p12 family protein</fullName>
    </recommendedName>
</protein>
<keyword evidence="1" id="KW-1133">Transmembrane helix</keyword>
<dbReference type="AlphaFoldDB" id="A0A510JL77"/>
<gene>
    <name evidence="2" type="ORF">JCM16776_0293</name>
</gene>
<feature type="transmembrane region" description="Helical" evidence="1">
    <location>
        <begin position="6"/>
        <end position="24"/>
    </location>
</feature>
<accession>A0A510JL77</accession>
<dbReference type="Pfam" id="PF12669">
    <property type="entry name" value="FeoB_associated"/>
    <property type="match status" value="1"/>
</dbReference>
<evidence type="ECO:0000313" key="3">
    <source>
        <dbReference type="Proteomes" id="UP000322617"/>
    </source>
</evidence>
<dbReference type="KEGG" id="lsz:JCM16776_0293"/>
<keyword evidence="3" id="KW-1185">Reference proteome</keyword>
<keyword evidence="1" id="KW-0812">Transmembrane</keyword>
<sequence length="58" mass="6465">MIIKTVIIAIIAAAIVFTVFRKIYKDYKKNKNFCGTDCCHCSGGSTCSSHKKVENHVK</sequence>
<keyword evidence="1" id="KW-0472">Membrane</keyword>
<reference evidence="2 3" key="1">
    <citation type="submission" date="2019-07" db="EMBL/GenBank/DDBJ databases">
        <title>Complete Genome Sequence of Leptotrichia shahii Strain JCM 16776.</title>
        <authorList>
            <person name="Watanabe S."/>
            <person name="Cui L."/>
        </authorList>
    </citation>
    <scope>NUCLEOTIDE SEQUENCE [LARGE SCALE GENOMIC DNA]</scope>
    <source>
        <strain evidence="2 3">JCM16776</strain>
    </source>
</reference>
<evidence type="ECO:0008006" key="4">
    <source>
        <dbReference type="Google" id="ProtNLM"/>
    </source>
</evidence>
<organism evidence="2 3">
    <name type="scientific">Leptotrichia shahii</name>
    <dbReference type="NCBI Taxonomy" id="157691"/>
    <lineage>
        <taxon>Bacteria</taxon>
        <taxon>Fusobacteriati</taxon>
        <taxon>Fusobacteriota</taxon>
        <taxon>Fusobacteriia</taxon>
        <taxon>Fusobacteriales</taxon>
        <taxon>Leptotrichiaceae</taxon>
        <taxon>Leptotrichia</taxon>
    </lineage>
</organism>
<evidence type="ECO:0000256" key="1">
    <source>
        <dbReference type="SAM" id="Phobius"/>
    </source>
</evidence>
<evidence type="ECO:0000313" key="2">
    <source>
        <dbReference type="EMBL" id="BBM40080.1"/>
    </source>
</evidence>